<dbReference type="InterPro" id="IPR038488">
    <property type="entry name" value="Integrase_DNA-bd_sf"/>
</dbReference>
<accession>A0A7X1F8L7</accession>
<proteinExistence type="inferred from homology"/>
<dbReference type="CDD" id="cd00801">
    <property type="entry name" value="INT_P4_C"/>
    <property type="match status" value="1"/>
</dbReference>
<dbReference type="SUPFAM" id="SSF56349">
    <property type="entry name" value="DNA breaking-rejoining enzymes"/>
    <property type="match status" value="1"/>
</dbReference>
<feature type="domain" description="Tyr recombinase" evidence="5">
    <location>
        <begin position="224"/>
        <end position="410"/>
    </location>
</feature>
<protein>
    <submittedName>
        <fullName evidence="6">Integrase arm-type DNA-binding domain-containing protein</fullName>
    </submittedName>
</protein>
<dbReference type="RefSeq" id="WP_185683779.1">
    <property type="nucleotide sequence ID" value="NZ_JACLAU010000018.1"/>
</dbReference>
<dbReference type="PROSITE" id="PS51898">
    <property type="entry name" value="TYR_RECOMBINASE"/>
    <property type="match status" value="1"/>
</dbReference>
<dbReference type="EMBL" id="JACLAU010000018">
    <property type="protein sequence ID" value="MBC2652366.1"/>
    <property type="molecule type" value="Genomic_DNA"/>
</dbReference>
<dbReference type="AlphaFoldDB" id="A0A7X1F8L7"/>
<dbReference type="GO" id="GO:0006310">
    <property type="term" value="P:DNA recombination"/>
    <property type="evidence" value="ECO:0007669"/>
    <property type="project" value="UniProtKB-KW"/>
</dbReference>
<evidence type="ECO:0000256" key="1">
    <source>
        <dbReference type="ARBA" id="ARBA00008857"/>
    </source>
</evidence>
<dbReference type="GO" id="GO:0003677">
    <property type="term" value="F:DNA binding"/>
    <property type="evidence" value="ECO:0007669"/>
    <property type="project" value="UniProtKB-KW"/>
</dbReference>
<keyword evidence="2" id="KW-0229">DNA integration</keyword>
<keyword evidence="3 6" id="KW-0238">DNA-binding</keyword>
<name>A0A7X1F8L7_9SPHN</name>
<evidence type="ECO:0000256" key="3">
    <source>
        <dbReference type="ARBA" id="ARBA00023125"/>
    </source>
</evidence>
<dbReference type="Gene3D" id="1.10.443.10">
    <property type="entry name" value="Intergrase catalytic core"/>
    <property type="match status" value="1"/>
</dbReference>
<dbReference type="InterPro" id="IPR011010">
    <property type="entry name" value="DNA_brk_join_enz"/>
</dbReference>
<sequence length="435" mass="48069">MKVRFSKTSVDEAAPPAKGEVTIWDERIAGFGLKVTSAGSKVYFYRYRISRPGQASQTAPRKYTIGRHGSLTPDQARKRAQELAALVSQGVDPRQQELDAIADQDEADRQVQEQERARRDLAFGRLADLWLAHYESDMARRKSSVDMAKLVVNRYLRPALGTQPMPGIGRAELQPILDAIPLHKRGMRRAVFAYASVLWGWALRRGYVEANLLAAMEKPPAPAARERVLSDNELALVWQATETQPVVWGMFFRLLVLTGQRRSEVSDMRWEELDRKSAVWTIPPTRAKNGKAHLVPLSGAAVEQIDLAAGGRVWPKQGYVLTTTSRSAVSGISKAKAALDVAITGLNEGDAIPHWRLHDLRRTVATGLQRLGVRFEVTEAVLNHVSGAKGGVAGVYQRHDWAAEKRAALDAWAAHVGGLLIGVDQTNVVRMEARS</sequence>
<reference evidence="6 7" key="1">
    <citation type="submission" date="2020-08" db="EMBL/GenBank/DDBJ databases">
        <title>The genome sequence of Novosphingobium flavum 4Y4.</title>
        <authorList>
            <person name="Liu Y."/>
        </authorList>
    </citation>
    <scope>NUCLEOTIDE SEQUENCE [LARGE SCALE GENOMIC DNA]</scope>
    <source>
        <strain evidence="6 7">4Y4</strain>
    </source>
</reference>
<dbReference type="Gene3D" id="3.30.160.390">
    <property type="entry name" value="Integrase, DNA-binding domain"/>
    <property type="match status" value="1"/>
</dbReference>
<dbReference type="InterPro" id="IPR002104">
    <property type="entry name" value="Integrase_catalytic"/>
</dbReference>
<comment type="caution">
    <text evidence="6">The sequence shown here is derived from an EMBL/GenBank/DDBJ whole genome shotgun (WGS) entry which is preliminary data.</text>
</comment>
<dbReference type="PANTHER" id="PTHR30629">
    <property type="entry name" value="PROPHAGE INTEGRASE"/>
    <property type="match status" value="1"/>
</dbReference>
<dbReference type="InterPro" id="IPR025166">
    <property type="entry name" value="Integrase_DNA_bind_dom"/>
</dbReference>
<dbReference type="InterPro" id="IPR013762">
    <property type="entry name" value="Integrase-like_cat_sf"/>
</dbReference>
<evidence type="ECO:0000313" key="7">
    <source>
        <dbReference type="Proteomes" id="UP000520156"/>
    </source>
</evidence>
<keyword evidence="7" id="KW-1185">Reference proteome</keyword>
<organism evidence="6 7">
    <name type="scientific">Novosphingobium aerophilum</name>
    <dbReference type="NCBI Taxonomy" id="2839843"/>
    <lineage>
        <taxon>Bacteria</taxon>
        <taxon>Pseudomonadati</taxon>
        <taxon>Pseudomonadota</taxon>
        <taxon>Alphaproteobacteria</taxon>
        <taxon>Sphingomonadales</taxon>
        <taxon>Sphingomonadaceae</taxon>
        <taxon>Novosphingobium</taxon>
    </lineage>
</organism>
<gene>
    <name evidence="6" type="ORF">H7F49_11690</name>
</gene>
<dbReference type="InterPro" id="IPR010998">
    <property type="entry name" value="Integrase_recombinase_N"/>
</dbReference>
<evidence type="ECO:0000313" key="6">
    <source>
        <dbReference type="EMBL" id="MBC2652366.1"/>
    </source>
</evidence>
<dbReference type="Pfam" id="PF13356">
    <property type="entry name" value="Arm-DNA-bind_3"/>
    <property type="match status" value="1"/>
</dbReference>
<dbReference type="PANTHER" id="PTHR30629:SF2">
    <property type="entry name" value="PROPHAGE INTEGRASE INTS-RELATED"/>
    <property type="match status" value="1"/>
</dbReference>
<dbReference type="InterPro" id="IPR050808">
    <property type="entry name" value="Phage_Integrase"/>
</dbReference>
<dbReference type="Proteomes" id="UP000520156">
    <property type="component" value="Unassembled WGS sequence"/>
</dbReference>
<keyword evidence="4" id="KW-0233">DNA recombination</keyword>
<dbReference type="Gene3D" id="1.10.150.130">
    <property type="match status" value="1"/>
</dbReference>
<evidence type="ECO:0000259" key="5">
    <source>
        <dbReference type="PROSITE" id="PS51898"/>
    </source>
</evidence>
<comment type="similarity">
    <text evidence="1">Belongs to the 'phage' integrase family.</text>
</comment>
<dbReference type="GO" id="GO:0015074">
    <property type="term" value="P:DNA integration"/>
    <property type="evidence" value="ECO:0007669"/>
    <property type="project" value="UniProtKB-KW"/>
</dbReference>
<evidence type="ECO:0000256" key="4">
    <source>
        <dbReference type="ARBA" id="ARBA00023172"/>
    </source>
</evidence>
<evidence type="ECO:0000256" key="2">
    <source>
        <dbReference type="ARBA" id="ARBA00022908"/>
    </source>
</evidence>
<dbReference type="Pfam" id="PF00589">
    <property type="entry name" value="Phage_integrase"/>
    <property type="match status" value="1"/>
</dbReference>